<name>A0A4R5XLG3_9MICC</name>
<dbReference type="Pfam" id="PF01074">
    <property type="entry name" value="Glyco_hydro_38N"/>
    <property type="match status" value="1"/>
</dbReference>
<keyword evidence="2" id="KW-0479">Metal-binding</keyword>
<proteinExistence type="inferred from homology"/>
<dbReference type="RefSeq" id="WP_133352088.1">
    <property type="nucleotide sequence ID" value="NZ_SMZQ01000015.1"/>
</dbReference>
<dbReference type="Pfam" id="PF07748">
    <property type="entry name" value="Glyco_hydro_38C"/>
    <property type="match status" value="1"/>
</dbReference>
<dbReference type="SUPFAM" id="SSF74650">
    <property type="entry name" value="Galactose mutarotase-like"/>
    <property type="match status" value="1"/>
</dbReference>
<evidence type="ECO:0000313" key="7">
    <source>
        <dbReference type="Proteomes" id="UP000294621"/>
    </source>
</evidence>
<dbReference type="Gene3D" id="3.20.110.10">
    <property type="entry name" value="Glycoside hydrolase 38, N terminal domain"/>
    <property type="match status" value="1"/>
</dbReference>
<accession>A0A4R5XLG3</accession>
<dbReference type="PANTHER" id="PTHR46017">
    <property type="entry name" value="ALPHA-MANNOSIDASE 2C1"/>
    <property type="match status" value="1"/>
</dbReference>
<evidence type="ECO:0000256" key="2">
    <source>
        <dbReference type="ARBA" id="ARBA00022723"/>
    </source>
</evidence>
<evidence type="ECO:0000256" key="4">
    <source>
        <dbReference type="ARBA" id="ARBA00023295"/>
    </source>
</evidence>
<dbReference type="FunFam" id="1.20.1270.50:FF:000004">
    <property type="entry name" value="alpha-mannosidase 2C1 isoform X1"/>
    <property type="match status" value="1"/>
</dbReference>
<dbReference type="InterPro" id="IPR011330">
    <property type="entry name" value="Glyco_hydro/deAcase_b/a-brl"/>
</dbReference>
<dbReference type="Pfam" id="PF09261">
    <property type="entry name" value="Alpha-mann_mid"/>
    <property type="match status" value="1"/>
</dbReference>
<evidence type="ECO:0000256" key="3">
    <source>
        <dbReference type="ARBA" id="ARBA00022801"/>
    </source>
</evidence>
<dbReference type="InterPro" id="IPR011013">
    <property type="entry name" value="Gal_mutarotase_sf_dom"/>
</dbReference>
<dbReference type="Pfam" id="PF22907">
    <property type="entry name" value="Ams1-like_1st"/>
    <property type="match status" value="1"/>
</dbReference>
<sequence length="1010" mass="110893">MHDDRRITEVRLHRFVRERITPSVYGRILPLALSSWDVPDEPVPALEAMRQEFLPQEHGAAWGKPWGTKWLRLQGEVPESWGTEPDTTVEVLVDLGFTIETPGFQCEGIAWRPDGTIIKAVSPRNQYIPLKLLGGGMAVDFYVEAAANPDVAQGWTFGATPYGDKSTAGTAPQYRLGTIAIAELNQTVWELQQDVWTLAGLMEQLPLELPRRHEILRALERMMDVMDPDDVAGTAAAGREALAGVLARPAYASAHQLVATGHAHIDSAWLWPVRETMRKCARTFSNVVSLMDDNPDFVFSCSSAQQLAWIKEFYPELFSRIREKVCSGQFVPVGGMWVESDTNMPGGEAMARQFVEGKCFFLSEFGIECREAWLPDSFGYSAALPQIVKSAGSRWFLTQKISWNQTNRMPHHTFNWEGIDGTRLFTHFPPVDTYNSELSGRELAHAERNYRDHGRGTVSLVPFGFGDGGGGPTREMLAAAARTADLEGSPKVRIGSAESFFRQAEQDYASLPVWVGEMYLELHRGTYTSQARTKKGNRRSEHLLREAELWCATAAVRTDGAYAYPAAELKRLWRLVLLQQFHDILPGSSIAWVHQDAERNYQAIEAGLEALIGQAAAAVLGSGEREFLLNAAPHARDGVPALSAGEPAFSSEAVSATAEAGGYVLDNGVIRAVLDANGFLTSLRDYASGREAIAPDQYGNLLELHRDTPNEWDAWDIDEFYRRNVTALTGAESVRLEGEGGAAVVVVERLAGASSITQRITLAPESPSLSITTSVDWQEREKLLKLGFALDIRADRSAAETQFGHVFRPTHTNTSWEAAKFEICAHRWIHVAEPGYGVAVSNASTYGHDVARNIRESDGGTTTTVRLSLLRAPKFPDPEADRGLHDLTVTIRPGAGIAEAVQEGYRTNLAPRMVRGAAPVEPLFSVTNPALVIEAVKLAEDGSGDVIARLYESLGERSTGRVTANFASAAVRAVDLLERDVQSPGVETGAGVATMQLRPFQLVTLRFTRA</sequence>
<evidence type="ECO:0000313" key="6">
    <source>
        <dbReference type="EMBL" id="TDL32224.1"/>
    </source>
</evidence>
<dbReference type="InterPro" id="IPR037094">
    <property type="entry name" value="Glyco_hydro_38_cen_sf"/>
</dbReference>
<dbReference type="GO" id="GO:0046872">
    <property type="term" value="F:metal ion binding"/>
    <property type="evidence" value="ECO:0007669"/>
    <property type="project" value="UniProtKB-KW"/>
</dbReference>
<dbReference type="SUPFAM" id="SSF88713">
    <property type="entry name" value="Glycoside hydrolase/deacetylase"/>
    <property type="match status" value="1"/>
</dbReference>
<dbReference type="InterPro" id="IPR000602">
    <property type="entry name" value="Glyco_hydro_38_N"/>
</dbReference>
<dbReference type="PANTHER" id="PTHR46017:SF1">
    <property type="entry name" value="ALPHA-MANNOSIDASE 2C1"/>
    <property type="match status" value="1"/>
</dbReference>
<evidence type="ECO:0000256" key="1">
    <source>
        <dbReference type="ARBA" id="ARBA00009792"/>
    </source>
</evidence>
<dbReference type="AlphaFoldDB" id="A0A4R5XLG3"/>
<dbReference type="Pfam" id="PF17677">
    <property type="entry name" value="Glyco_hydro38C2"/>
    <property type="match status" value="1"/>
</dbReference>
<dbReference type="SMART" id="SM00872">
    <property type="entry name" value="Alpha-mann_mid"/>
    <property type="match status" value="1"/>
</dbReference>
<protein>
    <submittedName>
        <fullName evidence="6">Alpha-mannosidase</fullName>
    </submittedName>
</protein>
<dbReference type="SUPFAM" id="SSF88688">
    <property type="entry name" value="Families 57/38 glycoside transferase middle domain"/>
    <property type="match status" value="1"/>
</dbReference>
<keyword evidence="4" id="KW-0326">Glycosidase</keyword>
<comment type="caution">
    <text evidence="6">The sequence shown here is derived from an EMBL/GenBank/DDBJ whole genome shotgun (WGS) entry which is preliminary data.</text>
</comment>
<evidence type="ECO:0000259" key="5">
    <source>
        <dbReference type="SMART" id="SM00872"/>
    </source>
</evidence>
<dbReference type="GO" id="GO:0006013">
    <property type="term" value="P:mannose metabolic process"/>
    <property type="evidence" value="ECO:0007669"/>
    <property type="project" value="InterPro"/>
</dbReference>
<dbReference type="OrthoDB" id="9772207at2"/>
<dbReference type="Gene3D" id="2.70.98.30">
    <property type="entry name" value="Golgi alpha-mannosidase II, domain 4"/>
    <property type="match status" value="1"/>
</dbReference>
<dbReference type="InterPro" id="IPR054723">
    <property type="entry name" value="Ams1-like_N"/>
</dbReference>
<dbReference type="InterPro" id="IPR027291">
    <property type="entry name" value="Glyco_hydro_38_N_sf"/>
</dbReference>
<reference evidence="6 7" key="1">
    <citation type="submission" date="2019-03" db="EMBL/GenBank/DDBJ databases">
        <title>Genome Sequencing and Assembly of Various Microbes Isolated from Partially Reclaimed Soil and Acid Mine Drainage (AMD) Site.</title>
        <authorList>
            <person name="Steinbock B."/>
            <person name="Bechtold R."/>
            <person name="Sevigny J.L."/>
            <person name="Thomas D."/>
            <person name="Cuthill L.R."/>
            <person name="Aveiro Johannsen E.J."/>
            <person name="Thomas K."/>
            <person name="Ghosh A."/>
        </authorList>
    </citation>
    <scope>NUCLEOTIDE SEQUENCE [LARGE SCALE GENOMIC DNA]</scope>
    <source>
        <strain evidence="6 7">S-A1</strain>
    </source>
</reference>
<gene>
    <name evidence="6" type="ORF">E2R57_20075</name>
</gene>
<keyword evidence="3" id="KW-0378">Hydrolase</keyword>
<dbReference type="GO" id="GO:0009313">
    <property type="term" value="P:oligosaccharide catabolic process"/>
    <property type="evidence" value="ECO:0007669"/>
    <property type="project" value="TreeGrafter"/>
</dbReference>
<dbReference type="GO" id="GO:0030246">
    <property type="term" value="F:carbohydrate binding"/>
    <property type="evidence" value="ECO:0007669"/>
    <property type="project" value="InterPro"/>
</dbReference>
<feature type="domain" description="Glycoside hydrolase family 38 central" evidence="5">
    <location>
        <begin position="521"/>
        <end position="601"/>
    </location>
</feature>
<dbReference type="Proteomes" id="UP000294621">
    <property type="component" value="Unassembled WGS sequence"/>
</dbReference>
<dbReference type="CDD" id="cd10789">
    <property type="entry name" value="GH38N_AMII_ER_cytosolic"/>
    <property type="match status" value="1"/>
</dbReference>
<dbReference type="InterPro" id="IPR028995">
    <property type="entry name" value="Glyco_hydro_57/38_cen_sf"/>
</dbReference>
<dbReference type="EMBL" id="SMZQ01000015">
    <property type="protein sequence ID" value="TDL32224.1"/>
    <property type="molecule type" value="Genomic_DNA"/>
</dbReference>
<dbReference type="InterPro" id="IPR041147">
    <property type="entry name" value="GH38_C"/>
</dbReference>
<organism evidence="6 7">
    <name type="scientific">Arthrobacter nitrophenolicus</name>
    <dbReference type="NCBI Taxonomy" id="683150"/>
    <lineage>
        <taxon>Bacteria</taxon>
        <taxon>Bacillati</taxon>
        <taxon>Actinomycetota</taxon>
        <taxon>Actinomycetes</taxon>
        <taxon>Micrococcales</taxon>
        <taxon>Micrococcaceae</taxon>
        <taxon>Arthrobacter</taxon>
    </lineage>
</organism>
<comment type="similarity">
    <text evidence="1">Belongs to the glycosyl hydrolase 38 family.</text>
</comment>
<dbReference type="FunFam" id="3.20.110.10:FF:000002">
    <property type="entry name" value="alpha-mannosidase 2C1 isoform X1"/>
    <property type="match status" value="1"/>
</dbReference>
<dbReference type="GO" id="GO:0004559">
    <property type="term" value="F:alpha-mannosidase activity"/>
    <property type="evidence" value="ECO:0007669"/>
    <property type="project" value="InterPro"/>
</dbReference>
<dbReference type="InterPro" id="IPR015341">
    <property type="entry name" value="Glyco_hydro_38_cen"/>
</dbReference>
<dbReference type="InterPro" id="IPR011682">
    <property type="entry name" value="Glyco_hydro_38_C"/>
</dbReference>
<dbReference type="Gene3D" id="1.20.1270.50">
    <property type="entry name" value="Glycoside hydrolase family 38, central domain"/>
    <property type="match status" value="1"/>
</dbReference>